<accession>A0ABD0P259</accession>
<feature type="region of interest" description="Disordered" evidence="1">
    <location>
        <begin position="228"/>
        <end position="276"/>
    </location>
</feature>
<feature type="compositionally biased region" description="Pro residues" evidence="1">
    <location>
        <begin position="240"/>
        <end position="261"/>
    </location>
</feature>
<comment type="caution">
    <text evidence="2">The sequence shown here is derived from an EMBL/GenBank/DDBJ whole genome shotgun (WGS) entry which is preliminary data.</text>
</comment>
<feature type="compositionally biased region" description="Low complexity" evidence="1">
    <location>
        <begin position="115"/>
        <end position="124"/>
    </location>
</feature>
<sequence>MNAILILLLEQGDHSLEDHTTDFVFLTNLTHYPDSCLCSFFQAGLNTTTGPQLLTTYVEWVLVSFNSPLTVVFVEDDTSPTLDPELSQPSLRFAEHEPEPTVTDEPSPKGATKGSPRSQSPSRPTRCESRLHHTRRWKLQKATAPSLRVSGNWIWDFGIADMPPLIPPSSELSTDPELSVCPDLSVRFHWRRGWRIPRLRLQPDGSAPAPGSLISTVGPPAPLGSLVPPAPPWSVDSTPPAAPRCSVPPAPLGSSLPPAPPQTSVAPAPPRTSGSPPLPCLPSSVILSVTWTRQLPISGSGSTSTCSFASFLHHGPPSAIMAVAWVSPGSSCSGSLLSPPWLLPPSHRSWTLLSPLWLLPLSDPPWTPLSPPWLLPPSSPHWALFVVLLPGVRPPKEPPPTLTSCCHP</sequence>
<feature type="non-terminal residue" evidence="2">
    <location>
        <position position="408"/>
    </location>
</feature>
<organism evidence="2 3">
    <name type="scientific">Cirrhinus mrigala</name>
    <name type="common">Mrigala</name>
    <dbReference type="NCBI Taxonomy" id="683832"/>
    <lineage>
        <taxon>Eukaryota</taxon>
        <taxon>Metazoa</taxon>
        <taxon>Chordata</taxon>
        <taxon>Craniata</taxon>
        <taxon>Vertebrata</taxon>
        <taxon>Euteleostomi</taxon>
        <taxon>Actinopterygii</taxon>
        <taxon>Neopterygii</taxon>
        <taxon>Teleostei</taxon>
        <taxon>Ostariophysi</taxon>
        <taxon>Cypriniformes</taxon>
        <taxon>Cyprinidae</taxon>
        <taxon>Labeoninae</taxon>
        <taxon>Labeonini</taxon>
        <taxon>Cirrhinus</taxon>
    </lineage>
</organism>
<dbReference type="AlphaFoldDB" id="A0ABD0P259"/>
<feature type="region of interest" description="Disordered" evidence="1">
    <location>
        <begin position="78"/>
        <end position="139"/>
    </location>
</feature>
<evidence type="ECO:0000256" key="1">
    <source>
        <dbReference type="SAM" id="MobiDB-lite"/>
    </source>
</evidence>
<gene>
    <name evidence="2" type="ORF">M9458_036319</name>
</gene>
<evidence type="ECO:0000313" key="2">
    <source>
        <dbReference type="EMBL" id="KAL0168097.1"/>
    </source>
</evidence>
<dbReference type="EMBL" id="JAMKFB020000018">
    <property type="protein sequence ID" value="KAL0168097.1"/>
    <property type="molecule type" value="Genomic_DNA"/>
</dbReference>
<keyword evidence="3" id="KW-1185">Reference proteome</keyword>
<name>A0ABD0P259_CIRMR</name>
<evidence type="ECO:0000313" key="3">
    <source>
        <dbReference type="Proteomes" id="UP001529510"/>
    </source>
</evidence>
<dbReference type="Proteomes" id="UP001529510">
    <property type="component" value="Unassembled WGS sequence"/>
</dbReference>
<protein>
    <submittedName>
        <fullName evidence="2">Uncharacterized protein</fullName>
    </submittedName>
</protein>
<reference evidence="2 3" key="1">
    <citation type="submission" date="2024-05" db="EMBL/GenBank/DDBJ databases">
        <title>Genome sequencing and assembly of Indian major carp, Cirrhinus mrigala (Hamilton, 1822).</title>
        <authorList>
            <person name="Mohindra V."/>
            <person name="Chowdhury L.M."/>
            <person name="Lal K."/>
            <person name="Jena J.K."/>
        </authorList>
    </citation>
    <scope>NUCLEOTIDE SEQUENCE [LARGE SCALE GENOMIC DNA]</scope>
    <source>
        <strain evidence="2">CM1030</strain>
        <tissue evidence="2">Blood</tissue>
    </source>
</reference>
<proteinExistence type="predicted"/>